<comment type="caution">
    <text evidence="1">The sequence shown here is derived from an EMBL/GenBank/DDBJ whole genome shotgun (WGS) entry which is preliminary data.</text>
</comment>
<dbReference type="AlphaFoldDB" id="A0AAV7IK24"/>
<sequence>MVTGSLMFAETSVGPKISGKNHSNDCSVDPSDESRALDHNYGIADYRIPCFTERGVLSNNSDVSQNTNTDIHAPQLGNNPQASLMHCYIMHCASFPTGAHSPTFPFPLHSINLLHPTFAHTRTYLRPFTPSAAMNVLEFTS</sequence>
<protein>
    <submittedName>
        <fullName evidence="1">Uncharacterized protein</fullName>
    </submittedName>
</protein>
<evidence type="ECO:0000313" key="1">
    <source>
        <dbReference type="EMBL" id="KAH0553948.1"/>
    </source>
</evidence>
<name>A0AAV7IK24_COTGL</name>
<proteinExistence type="predicted"/>
<keyword evidence="2" id="KW-1185">Reference proteome</keyword>
<organism evidence="1 2">
    <name type="scientific">Cotesia glomerata</name>
    <name type="common">Lepidopteran parasitic wasp</name>
    <name type="synonym">Apanteles glomeratus</name>
    <dbReference type="NCBI Taxonomy" id="32391"/>
    <lineage>
        <taxon>Eukaryota</taxon>
        <taxon>Metazoa</taxon>
        <taxon>Ecdysozoa</taxon>
        <taxon>Arthropoda</taxon>
        <taxon>Hexapoda</taxon>
        <taxon>Insecta</taxon>
        <taxon>Pterygota</taxon>
        <taxon>Neoptera</taxon>
        <taxon>Endopterygota</taxon>
        <taxon>Hymenoptera</taxon>
        <taxon>Apocrita</taxon>
        <taxon>Ichneumonoidea</taxon>
        <taxon>Braconidae</taxon>
        <taxon>Microgastrinae</taxon>
        <taxon>Cotesia</taxon>
    </lineage>
</organism>
<gene>
    <name evidence="1" type="ORF">KQX54_006206</name>
</gene>
<dbReference type="Proteomes" id="UP000826195">
    <property type="component" value="Unassembled WGS sequence"/>
</dbReference>
<accession>A0AAV7IK24</accession>
<dbReference type="EMBL" id="JAHXZJ010001119">
    <property type="protein sequence ID" value="KAH0553948.1"/>
    <property type="molecule type" value="Genomic_DNA"/>
</dbReference>
<evidence type="ECO:0000313" key="2">
    <source>
        <dbReference type="Proteomes" id="UP000826195"/>
    </source>
</evidence>
<reference evidence="1 2" key="1">
    <citation type="journal article" date="2021" name="J. Hered.">
        <title>A chromosome-level genome assembly of the parasitoid wasp, Cotesia glomerata (Hymenoptera: Braconidae).</title>
        <authorList>
            <person name="Pinto B.J."/>
            <person name="Weis J.J."/>
            <person name="Gamble T."/>
            <person name="Ode P.J."/>
            <person name="Paul R."/>
            <person name="Zaspel J.M."/>
        </authorList>
    </citation>
    <scope>NUCLEOTIDE SEQUENCE [LARGE SCALE GENOMIC DNA]</scope>
    <source>
        <strain evidence="1">CgM1</strain>
    </source>
</reference>